<evidence type="ECO:0000256" key="1">
    <source>
        <dbReference type="ARBA" id="ARBA00022801"/>
    </source>
</evidence>
<protein>
    <submittedName>
        <fullName evidence="3">Alpha/beta hydrolase</fullName>
    </submittedName>
</protein>
<evidence type="ECO:0000313" key="4">
    <source>
        <dbReference type="Proteomes" id="UP000322139"/>
    </source>
</evidence>
<proteinExistence type="predicted"/>
<dbReference type="PANTHER" id="PTHR43798">
    <property type="entry name" value="MONOACYLGLYCEROL LIPASE"/>
    <property type="match status" value="1"/>
</dbReference>
<dbReference type="GO" id="GO:0016020">
    <property type="term" value="C:membrane"/>
    <property type="evidence" value="ECO:0007669"/>
    <property type="project" value="TreeGrafter"/>
</dbReference>
<dbReference type="GO" id="GO:0016787">
    <property type="term" value="F:hydrolase activity"/>
    <property type="evidence" value="ECO:0007669"/>
    <property type="project" value="UniProtKB-KW"/>
</dbReference>
<reference evidence="3 4" key="1">
    <citation type="submission" date="2019-08" db="EMBL/GenBank/DDBJ databases">
        <title>Bacillus genomes from the desert of Cuatro Cienegas, Coahuila.</title>
        <authorList>
            <person name="Olmedo-Alvarez G."/>
        </authorList>
    </citation>
    <scope>NUCLEOTIDE SEQUENCE [LARGE SCALE GENOMIC DNA]</scope>
    <source>
        <strain evidence="3 4">CH446_14T</strain>
    </source>
</reference>
<evidence type="ECO:0000259" key="2">
    <source>
        <dbReference type="Pfam" id="PF12697"/>
    </source>
</evidence>
<gene>
    <name evidence="3" type="ORF">FZD51_19580</name>
</gene>
<dbReference type="InterPro" id="IPR029058">
    <property type="entry name" value="AB_hydrolase_fold"/>
</dbReference>
<dbReference type="InterPro" id="IPR000073">
    <property type="entry name" value="AB_hydrolase_1"/>
</dbReference>
<evidence type="ECO:0000313" key="3">
    <source>
        <dbReference type="EMBL" id="TYS45308.1"/>
    </source>
</evidence>
<dbReference type="PANTHER" id="PTHR43798:SF31">
    <property type="entry name" value="AB HYDROLASE SUPERFAMILY PROTEIN YCLE"/>
    <property type="match status" value="1"/>
</dbReference>
<dbReference type="PRINTS" id="PR00111">
    <property type="entry name" value="ABHYDROLASE"/>
</dbReference>
<accession>A0A5D4R699</accession>
<organism evidence="3 4">
    <name type="scientific">Bacillus infantis</name>
    <dbReference type="NCBI Taxonomy" id="324767"/>
    <lineage>
        <taxon>Bacteria</taxon>
        <taxon>Bacillati</taxon>
        <taxon>Bacillota</taxon>
        <taxon>Bacilli</taxon>
        <taxon>Bacillales</taxon>
        <taxon>Bacillaceae</taxon>
        <taxon>Bacillus</taxon>
    </lineage>
</organism>
<dbReference type="AlphaFoldDB" id="A0A5D4R699"/>
<dbReference type="Proteomes" id="UP000322139">
    <property type="component" value="Unassembled WGS sequence"/>
</dbReference>
<dbReference type="SUPFAM" id="SSF53474">
    <property type="entry name" value="alpha/beta-Hydrolases"/>
    <property type="match status" value="1"/>
</dbReference>
<dbReference type="EMBL" id="VTER01000011">
    <property type="protein sequence ID" value="TYS45308.1"/>
    <property type="molecule type" value="Genomic_DNA"/>
</dbReference>
<feature type="domain" description="AB hydrolase-1" evidence="2">
    <location>
        <begin position="23"/>
        <end position="257"/>
    </location>
</feature>
<dbReference type="InterPro" id="IPR050266">
    <property type="entry name" value="AB_hydrolase_sf"/>
</dbReference>
<dbReference type="RefSeq" id="WP_148976315.1">
    <property type="nucleotide sequence ID" value="NZ_JBNIKU010000013.1"/>
</dbReference>
<keyword evidence="1 3" id="KW-0378">Hydrolase</keyword>
<dbReference type="Gene3D" id="3.40.50.1820">
    <property type="entry name" value="alpha/beta hydrolase"/>
    <property type="match status" value="1"/>
</dbReference>
<name>A0A5D4R699_9BACI</name>
<sequence>MPKAAISDHLELYYEDSGSGTPVIFIHGVWMSSAFFRKQLGRISGARTIAVDMRGHGKSGKPHSGHTISSYARDLNDFMEKLELKDVVLAGWSMGAFVVWEYIKQFGEQNLKGTIIVDELPSDFKWPDFPMGAFDMPALIHFMQEIQNNRHGFVSGFLPLMFKETIAERDFEWMMDAVTAMPESIASSILFDQSIVDYRTLYPALKKPSLLCYGREEKLIPVAAGQYIQEHSTDTELVIFEDSCHCPFLEEADTFNQTVEGFLARLG</sequence>
<dbReference type="Pfam" id="PF12697">
    <property type="entry name" value="Abhydrolase_6"/>
    <property type="match status" value="1"/>
</dbReference>
<comment type="caution">
    <text evidence="3">The sequence shown here is derived from an EMBL/GenBank/DDBJ whole genome shotgun (WGS) entry which is preliminary data.</text>
</comment>